<evidence type="ECO:0000256" key="5">
    <source>
        <dbReference type="ARBA" id="ARBA00023134"/>
    </source>
</evidence>
<dbReference type="GO" id="GO:0003924">
    <property type="term" value="F:GTPase activity"/>
    <property type="evidence" value="ECO:0007669"/>
    <property type="project" value="UniProtKB-UniRule"/>
</dbReference>
<dbReference type="SMART" id="SM00889">
    <property type="entry name" value="EFG_IV"/>
    <property type="match status" value="1"/>
</dbReference>
<dbReference type="Gene3D" id="3.30.230.10">
    <property type="match status" value="1"/>
</dbReference>
<evidence type="ECO:0000313" key="10">
    <source>
        <dbReference type="Proteomes" id="UP000186817"/>
    </source>
</evidence>
<dbReference type="Gene3D" id="3.30.70.240">
    <property type="match status" value="1"/>
</dbReference>
<evidence type="ECO:0000256" key="2">
    <source>
        <dbReference type="ARBA" id="ARBA00022741"/>
    </source>
</evidence>
<feature type="binding site" evidence="6">
    <location>
        <begin position="242"/>
        <end position="246"/>
    </location>
    <ligand>
        <name>GTP</name>
        <dbReference type="ChEBI" id="CHEBI:37565"/>
    </ligand>
</feature>
<dbReference type="SUPFAM" id="SSF54211">
    <property type="entry name" value="Ribosomal protein S5 domain 2-like"/>
    <property type="match status" value="1"/>
</dbReference>
<dbReference type="Pfam" id="PF14492">
    <property type="entry name" value="EFG_III"/>
    <property type="match status" value="1"/>
</dbReference>
<dbReference type="Gene3D" id="3.30.70.870">
    <property type="entry name" value="Elongation Factor G (Translational Gtpase), domain 3"/>
    <property type="match status" value="1"/>
</dbReference>
<dbReference type="InterPro" id="IPR014721">
    <property type="entry name" value="Ribsml_uS5_D2-typ_fold_subgr"/>
</dbReference>
<dbReference type="InterPro" id="IPR041095">
    <property type="entry name" value="EFG_II"/>
</dbReference>
<dbReference type="NCBIfam" id="TIGR00231">
    <property type="entry name" value="small_GTP"/>
    <property type="match status" value="1"/>
</dbReference>
<dbReference type="InterPro" id="IPR027417">
    <property type="entry name" value="P-loop_NTPase"/>
</dbReference>
<dbReference type="InterPro" id="IPR031157">
    <property type="entry name" value="G_TR_CS"/>
</dbReference>
<dbReference type="Pfam" id="PF03764">
    <property type="entry name" value="EFG_IV"/>
    <property type="match status" value="1"/>
</dbReference>
<dbReference type="CDD" id="cd04088">
    <property type="entry name" value="EFG_mtEFG_II"/>
    <property type="match status" value="1"/>
</dbReference>
<reference evidence="9 10" key="1">
    <citation type="submission" date="2016-02" db="EMBL/GenBank/DDBJ databases">
        <title>Genome analysis of coral dinoflagellate symbionts highlights evolutionary adaptations to a symbiotic lifestyle.</title>
        <authorList>
            <person name="Aranda M."/>
            <person name="Li Y."/>
            <person name="Liew Y.J."/>
            <person name="Baumgarten S."/>
            <person name="Simakov O."/>
            <person name="Wilson M."/>
            <person name="Piel J."/>
            <person name="Ashoor H."/>
            <person name="Bougouffa S."/>
            <person name="Bajic V.B."/>
            <person name="Ryu T."/>
            <person name="Ravasi T."/>
            <person name="Bayer T."/>
            <person name="Micklem G."/>
            <person name="Kim H."/>
            <person name="Bhak J."/>
            <person name="Lajeunesse T.C."/>
            <person name="Voolstra C.R."/>
        </authorList>
    </citation>
    <scope>NUCLEOTIDE SEQUENCE [LARGE SCALE GENOMIC DNA]</scope>
    <source>
        <strain evidence="9 10">CCMP2467</strain>
    </source>
</reference>
<comment type="pathway">
    <text evidence="6">Protein biosynthesis; polypeptide chain elongation.</text>
</comment>
<name>A0A1Q9EA88_SYMMI</name>
<dbReference type="CDD" id="cd03713">
    <property type="entry name" value="EFG_mtEFG_C"/>
    <property type="match status" value="1"/>
</dbReference>
<gene>
    <name evidence="9" type="primary">fusA2</name>
    <name evidence="9" type="ORF">AK812_SmicGene12625</name>
</gene>
<dbReference type="InterPro" id="IPR004540">
    <property type="entry name" value="Transl_elong_EFG/EF2"/>
</dbReference>
<keyword evidence="3 6" id="KW-0251">Elongation factor</keyword>
<dbReference type="FunFam" id="3.30.70.870:FF:000001">
    <property type="entry name" value="Elongation factor G"/>
    <property type="match status" value="1"/>
</dbReference>
<dbReference type="GO" id="GO:0032790">
    <property type="term" value="P:ribosome disassembly"/>
    <property type="evidence" value="ECO:0007669"/>
    <property type="project" value="TreeGrafter"/>
</dbReference>
<dbReference type="OMA" id="MDDMVGG"/>
<dbReference type="Proteomes" id="UP000186817">
    <property type="component" value="Unassembled WGS sequence"/>
</dbReference>
<dbReference type="OrthoDB" id="198619at2759"/>
<comment type="caution">
    <text evidence="9">The sequence shown here is derived from an EMBL/GenBank/DDBJ whole genome shotgun (WGS) entry which is preliminary data.</text>
</comment>
<keyword evidence="6" id="KW-0496">Mitochondrion</keyword>
<dbReference type="InterPro" id="IPR000640">
    <property type="entry name" value="EFG_V-like"/>
</dbReference>
<dbReference type="PROSITE" id="PS51722">
    <property type="entry name" value="G_TR_2"/>
    <property type="match status" value="1"/>
</dbReference>
<organism evidence="9 10">
    <name type="scientific">Symbiodinium microadriaticum</name>
    <name type="common">Dinoflagellate</name>
    <name type="synonym">Zooxanthella microadriatica</name>
    <dbReference type="NCBI Taxonomy" id="2951"/>
    <lineage>
        <taxon>Eukaryota</taxon>
        <taxon>Sar</taxon>
        <taxon>Alveolata</taxon>
        <taxon>Dinophyceae</taxon>
        <taxon>Suessiales</taxon>
        <taxon>Symbiodiniaceae</taxon>
        <taxon>Symbiodinium</taxon>
    </lineage>
</organism>
<keyword evidence="4 6" id="KW-0648">Protein biosynthesis</keyword>
<dbReference type="SUPFAM" id="SSF54980">
    <property type="entry name" value="EF-G C-terminal domain-like"/>
    <property type="match status" value="2"/>
</dbReference>
<dbReference type="InterPro" id="IPR035649">
    <property type="entry name" value="EFG_V"/>
</dbReference>
<dbReference type="SMART" id="SM00838">
    <property type="entry name" value="EFG_C"/>
    <property type="match status" value="1"/>
</dbReference>
<feature type="region of interest" description="Disordered" evidence="7">
    <location>
        <begin position="446"/>
        <end position="469"/>
    </location>
</feature>
<dbReference type="Pfam" id="PF00679">
    <property type="entry name" value="EFG_C"/>
    <property type="match status" value="1"/>
</dbReference>
<keyword evidence="2 6" id="KW-0547">Nucleotide-binding</keyword>
<dbReference type="InterPro" id="IPR005517">
    <property type="entry name" value="Transl_elong_EFG/EF2_IV"/>
</dbReference>
<evidence type="ECO:0000256" key="3">
    <source>
        <dbReference type="ARBA" id="ARBA00022768"/>
    </source>
</evidence>
<evidence type="ECO:0000256" key="6">
    <source>
        <dbReference type="HAMAP-Rule" id="MF_03061"/>
    </source>
</evidence>
<dbReference type="FunFam" id="3.40.50.300:FF:000029">
    <property type="entry name" value="Elongation factor G"/>
    <property type="match status" value="1"/>
</dbReference>
<dbReference type="CDD" id="cd16262">
    <property type="entry name" value="EFG_III"/>
    <property type="match status" value="1"/>
</dbReference>
<keyword evidence="5 6" id="KW-0342">GTP-binding</keyword>
<dbReference type="FunFam" id="3.30.230.10:FF:000003">
    <property type="entry name" value="Elongation factor G"/>
    <property type="match status" value="1"/>
</dbReference>
<dbReference type="NCBIfam" id="NF009381">
    <property type="entry name" value="PRK12740.1-5"/>
    <property type="match status" value="1"/>
</dbReference>
<feature type="binding site" evidence="6">
    <location>
        <begin position="178"/>
        <end position="185"/>
    </location>
    <ligand>
        <name>GTP</name>
        <dbReference type="ChEBI" id="CHEBI:37565"/>
    </ligand>
</feature>
<dbReference type="FunFam" id="3.30.70.240:FF:000001">
    <property type="entry name" value="Elongation factor G"/>
    <property type="match status" value="1"/>
</dbReference>
<comment type="function">
    <text evidence="6">Mitochondrial GTPase that catalyzes the GTP-dependent ribosomal translocation step during translation elongation. During this step, the ribosome changes from the pre-translocational (PRE) to the post-translocational (POST) state as the newly formed A-site-bound peptidyl-tRNA and P-site-bound deacylated tRNA move to the P and E sites, respectively. Catalyzes the coordinated movement of the two tRNA molecules, the mRNA and conformational changes in the ribosome.</text>
</comment>
<dbReference type="FunFam" id="2.40.30.10:FF:000006">
    <property type="entry name" value="Elongation factor G"/>
    <property type="match status" value="1"/>
</dbReference>
<dbReference type="InterPro" id="IPR009022">
    <property type="entry name" value="EFG_III"/>
</dbReference>
<dbReference type="InterPro" id="IPR009000">
    <property type="entry name" value="Transl_B-barrel_sf"/>
</dbReference>
<accession>A0A1Q9EA88</accession>
<evidence type="ECO:0000256" key="4">
    <source>
        <dbReference type="ARBA" id="ARBA00022917"/>
    </source>
</evidence>
<proteinExistence type="inferred from homology"/>
<dbReference type="PRINTS" id="PR00315">
    <property type="entry name" value="ELONGATNFCT"/>
</dbReference>
<dbReference type="EMBL" id="LSRX01000213">
    <property type="protein sequence ID" value="OLQ04321.1"/>
    <property type="molecule type" value="Genomic_DNA"/>
</dbReference>
<evidence type="ECO:0000256" key="1">
    <source>
        <dbReference type="ARBA" id="ARBA00005870"/>
    </source>
</evidence>
<dbReference type="InterPro" id="IPR004161">
    <property type="entry name" value="EFTu-like_2"/>
</dbReference>
<dbReference type="PROSITE" id="PS00301">
    <property type="entry name" value="G_TR_1"/>
    <property type="match status" value="1"/>
</dbReference>
<feature type="domain" description="Tr-type G" evidence="8">
    <location>
        <begin position="169"/>
        <end position="446"/>
    </location>
</feature>
<evidence type="ECO:0000259" key="8">
    <source>
        <dbReference type="PROSITE" id="PS51722"/>
    </source>
</evidence>
<protein>
    <recommendedName>
        <fullName evidence="6">Elongation factor G, mitochondrial</fullName>
        <shortName evidence="6">EF-Gmt</shortName>
    </recommendedName>
    <alternativeName>
        <fullName evidence="6">Elongation factor G 1, mitochondrial</fullName>
        <shortName evidence="6">mEF-G 1</shortName>
    </alternativeName>
    <alternativeName>
        <fullName evidence="6">Elongation factor G1</fullName>
    </alternativeName>
</protein>
<dbReference type="InterPro" id="IPR035647">
    <property type="entry name" value="EFG_III/V"/>
</dbReference>
<dbReference type="Pfam" id="PF00009">
    <property type="entry name" value="GTP_EFTU"/>
    <property type="match status" value="1"/>
</dbReference>
<dbReference type="PANTHER" id="PTHR43261">
    <property type="entry name" value="TRANSLATION ELONGATION FACTOR G-RELATED"/>
    <property type="match status" value="1"/>
</dbReference>
<evidence type="ECO:0000256" key="7">
    <source>
        <dbReference type="SAM" id="MobiDB-lite"/>
    </source>
</evidence>
<dbReference type="CDD" id="cd01434">
    <property type="entry name" value="EFG_mtEFG1_IV"/>
    <property type="match status" value="1"/>
</dbReference>
<dbReference type="NCBIfam" id="TIGR00484">
    <property type="entry name" value="EF-G"/>
    <property type="match status" value="1"/>
</dbReference>
<dbReference type="Gene3D" id="3.40.50.300">
    <property type="entry name" value="P-loop containing nucleotide triphosphate hydrolases"/>
    <property type="match status" value="1"/>
</dbReference>
<comment type="similarity">
    <text evidence="1">Belongs to the TRAFAC class translation factor GTPase superfamily. Classic translation factor GTPase family. EF-G/EF-2 subfamily.</text>
</comment>
<evidence type="ECO:0000313" key="9">
    <source>
        <dbReference type="EMBL" id="OLQ04321.1"/>
    </source>
</evidence>
<dbReference type="PANTHER" id="PTHR43261:SF1">
    <property type="entry name" value="RIBOSOME-RELEASING FACTOR 2, MITOCHONDRIAL"/>
    <property type="match status" value="1"/>
</dbReference>
<dbReference type="SUPFAM" id="SSF52540">
    <property type="entry name" value="P-loop containing nucleoside triphosphate hydrolases"/>
    <property type="match status" value="1"/>
</dbReference>
<dbReference type="InterPro" id="IPR005225">
    <property type="entry name" value="Small_GTP-bd"/>
</dbReference>
<dbReference type="GO" id="GO:0070125">
    <property type="term" value="P:mitochondrial translational elongation"/>
    <property type="evidence" value="ECO:0007669"/>
    <property type="project" value="UniProtKB-UniRule"/>
</dbReference>
<keyword evidence="10" id="KW-1185">Reference proteome</keyword>
<dbReference type="InterPro" id="IPR020568">
    <property type="entry name" value="Ribosomal_Su5_D2-typ_SF"/>
</dbReference>
<dbReference type="Pfam" id="PF03144">
    <property type="entry name" value="GTP_EFTU_D2"/>
    <property type="match status" value="1"/>
</dbReference>
<dbReference type="InterPro" id="IPR000795">
    <property type="entry name" value="T_Tr_GTP-bd_dom"/>
</dbReference>
<dbReference type="GO" id="GO:0005739">
    <property type="term" value="C:mitochondrion"/>
    <property type="evidence" value="ECO:0007669"/>
    <property type="project" value="UniProtKB-SubCell"/>
</dbReference>
<comment type="similarity">
    <text evidence="6">Belongs to the GTP-binding elongation factor family. EF-G/EF-2 subfamily.</text>
</comment>
<dbReference type="GO" id="GO:0003746">
    <property type="term" value="F:translation elongation factor activity"/>
    <property type="evidence" value="ECO:0007669"/>
    <property type="project" value="UniProtKB-UniRule"/>
</dbReference>
<dbReference type="HAMAP" id="MF_00054_B">
    <property type="entry name" value="EF_G_EF_2_B"/>
    <property type="match status" value="1"/>
</dbReference>
<comment type="subcellular location">
    <subcellularLocation>
        <location evidence="6">Mitochondrion</location>
    </subcellularLocation>
</comment>
<dbReference type="AlphaFoldDB" id="A0A1Q9EA88"/>
<dbReference type="SUPFAM" id="SSF50447">
    <property type="entry name" value="Translation proteins"/>
    <property type="match status" value="1"/>
</dbReference>
<dbReference type="UniPathway" id="UPA00345"/>
<dbReference type="CDD" id="cd01886">
    <property type="entry name" value="EF-G"/>
    <property type="match status" value="1"/>
</dbReference>
<dbReference type="GO" id="GO:0005525">
    <property type="term" value="F:GTP binding"/>
    <property type="evidence" value="ECO:0007669"/>
    <property type="project" value="UniProtKB-UniRule"/>
</dbReference>
<sequence length="853" mass="93901">MEDALQLTRAAADEKSQAPQAHMVRVVSWRRQPSTNGWTFNCYTDLVIQETVIPPTAIGSSITWCSCPVQCRICPCRVDMANSVAFVAPALQDAGVARQIHTAPVSPSPKASSTGYAGPAVASVAVALAARTVGRQRRRTSARQQVAMRASTLDQLKQVGGKEGSIPLTKYRNIGIMAHIDAGKTTTTERILYYTGREKNIGEVHEGQATMDWMEQEQERGITITSAATTAFWDGHRINIVDTPGHVDFTLEVERSLRVLDGAVAVFDGVAGVEPQSETVWRQADKYKVPRMCFVNKMDREGADFFKDVQMMVDQLGTNPVPIQLPIGKGGSFKGVFDLVEMKSMIWTGGELGAKYDVTDDIPEGMEEEVEKWRENLIEKAVEQDEEVLEAYLESGEPPSLEDLKKCIRKGTLSFSLVPVLCGTAFKNKGVQPLLDAVCDYLPSPVDLPPTKGKNPKNEEEEIERKNEPEEKLSGLAFKVAADPYIGTLTFYRIYSGKVKSGEMVWNPRTKSKERMGRMVLMHSNKREEIKEAQAGDIIAVVGLKDTTTGDTLCAVDAPIVLEKMEFPEPVIKVSCEPDSQKDADKMGEALAKLAAEDPSFRFSRDEESNQTVIEGMGELHLEIIIDRLKREFKVEANIGKPQVAYRETITEPVELWYTHKKQTGGSGQYAKLCMSFEPNPGEGFEFSNEIIGGTVPKEYVPAVIKGTEGELLNGIRMGFPVVDVKAKLKDGGFHPVDSSAIAFEIAARAIFKEGASQAKPIVMEPIMKVEVITPEEYMGGIIGDLNSRRGIIQNLATRGNLHVVNASVPLAEMFSYIAELRNLSKGRANYAMEFEKYEAVPENVAESIASKS</sequence>
<feature type="binding site" evidence="6">
    <location>
        <begin position="296"/>
        <end position="299"/>
    </location>
    <ligand>
        <name>GTP</name>
        <dbReference type="ChEBI" id="CHEBI:37565"/>
    </ligand>
</feature>
<dbReference type="Gene3D" id="2.40.30.10">
    <property type="entry name" value="Translation factors"/>
    <property type="match status" value="1"/>
</dbReference>
<dbReference type="InterPro" id="IPR047872">
    <property type="entry name" value="EFG_IV"/>
</dbReference>